<comment type="caution">
    <text evidence="6">The sequence shown here is derived from an EMBL/GenBank/DDBJ whole genome shotgun (WGS) entry which is preliminary data.</text>
</comment>
<reference evidence="6" key="1">
    <citation type="journal article" date="2014" name="Int. J. Syst. Evol. Microbiol.">
        <title>Complete genome sequence of Corynebacterium casei LMG S-19264T (=DSM 44701T), isolated from a smear-ripened cheese.</title>
        <authorList>
            <consortium name="US DOE Joint Genome Institute (JGI-PGF)"/>
            <person name="Walter F."/>
            <person name="Albersmeier A."/>
            <person name="Kalinowski J."/>
            <person name="Ruckert C."/>
        </authorList>
    </citation>
    <scope>NUCLEOTIDE SEQUENCE</scope>
    <source>
        <strain evidence="6">CGMCC 1.15320</strain>
    </source>
</reference>
<evidence type="ECO:0000256" key="2">
    <source>
        <dbReference type="ARBA" id="ARBA00022448"/>
    </source>
</evidence>
<keyword evidence="3" id="KW-0732">Signal</keyword>
<dbReference type="RefSeq" id="WP_188722554.1">
    <property type="nucleotide sequence ID" value="NZ_BMIF01000015.1"/>
</dbReference>
<dbReference type="InterPro" id="IPR028081">
    <property type="entry name" value="Leu-bd"/>
</dbReference>
<dbReference type="EMBL" id="BMIF01000015">
    <property type="protein sequence ID" value="GGA79071.1"/>
    <property type="molecule type" value="Genomic_DNA"/>
</dbReference>
<evidence type="ECO:0000313" key="6">
    <source>
        <dbReference type="EMBL" id="GGA79071.1"/>
    </source>
</evidence>
<keyword evidence="2" id="KW-0813">Transport</keyword>
<proteinExistence type="inferred from homology"/>
<comment type="similarity">
    <text evidence="1">Belongs to the leucine-binding protein family.</text>
</comment>
<evidence type="ECO:0000259" key="5">
    <source>
        <dbReference type="Pfam" id="PF13458"/>
    </source>
</evidence>
<dbReference type="InterPro" id="IPR051010">
    <property type="entry name" value="BCAA_transport"/>
</dbReference>
<name>A0A916S1E8_9HYPH</name>
<dbReference type="AlphaFoldDB" id="A0A916S1E8"/>
<evidence type="ECO:0000256" key="3">
    <source>
        <dbReference type="ARBA" id="ARBA00022729"/>
    </source>
</evidence>
<feature type="domain" description="Leucine-binding protein" evidence="5">
    <location>
        <begin position="10"/>
        <end position="360"/>
    </location>
</feature>
<keyword evidence="4" id="KW-0029">Amino-acid transport</keyword>
<dbReference type="Proteomes" id="UP000636264">
    <property type="component" value="Unassembled WGS sequence"/>
</dbReference>
<dbReference type="InterPro" id="IPR000709">
    <property type="entry name" value="Leu_Ile_Val-bd"/>
</dbReference>
<accession>A0A916S1E8</accession>
<evidence type="ECO:0000313" key="7">
    <source>
        <dbReference type="Proteomes" id="UP000636264"/>
    </source>
</evidence>
<dbReference type="GO" id="GO:0006865">
    <property type="term" value="P:amino acid transport"/>
    <property type="evidence" value="ECO:0007669"/>
    <property type="project" value="UniProtKB-KW"/>
</dbReference>
<evidence type="ECO:0000256" key="4">
    <source>
        <dbReference type="ARBA" id="ARBA00022970"/>
    </source>
</evidence>
<dbReference type="PANTHER" id="PTHR30483">
    <property type="entry name" value="LEUCINE-SPECIFIC-BINDING PROTEIN"/>
    <property type="match status" value="1"/>
</dbReference>
<dbReference type="CDD" id="cd06330">
    <property type="entry name" value="PBP1_As_SBP-like"/>
    <property type="match status" value="1"/>
</dbReference>
<reference evidence="6" key="2">
    <citation type="submission" date="2020-09" db="EMBL/GenBank/DDBJ databases">
        <authorList>
            <person name="Sun Q."/>
            <person name="Zhou Y."/>
        </authorList>
    </citation>
    <scope>NUCLEOTIDE SEQUENCE</scope>
    <source>
        <strain evidence="6">CGMCC 1.15320</strain>
    </source>
</reference>
<evidence type="ECO:0000256" key="1">
    <source>
        <dbReference type="ARBA" id="ARBA00010062"/>
    </source>
</evidence>
<dbReference type="PRINTS" id="PR00337">
    <property type="entry name" value="LEUILEVALBP"/>
</dbReference>
<keyword evidence="7" id="KW-1185">Reference proteome</keyword>
<sequence>MSRSYAQEQTIKIGFLGPLSGGMEVMGRPLLTGAEIAVNQINKAGGVNGMKLELVPRDDKGTGKDAVTGARDLFASGVNLLCGNISTASVLGVSPLLSEANATLISCSAVADSLTHEDFTPNYFRICENAYTKYRAQARLFAERHPDMTNWTGVVTDAANGRSIWTAFEHGLREFYPALANKEVSITDPVVTKVGASDFKQQIVRLMSSPAQCFLNTTNGADAILFFSQAASLGLDSKFPLVTDAGSGWGVPLALKDKIPQSILTGVFWYYEAYDHLEMGRELYKDYVDATGKEFPDDFVELSHAAVYAYANAIKATGNTDTQQIVKAMEGMKFQTAKGEREFRKEDHQCIGDVTFLTLDRADNERGWKVGEFIRVNGRDSMEPPSPGKAIDFSKI</sequence>
<protein>
    <submittedName>
        <fullName evidence="6">Amino acid ABC substrate-binding protein</fullName>
    </submittedName>
</protein>
<organism evidence="6 7">
    <name type="scientific">Nitratireductor aestuarii</name>
    <dbReference type="NCBI Taxonomy" id="1735103"/>
    <lineage>
        <taxon>Bacteria</taxon>
        <taxon>Pseudomonadati</taxon>
        <taxon>Pseudomonadota</taxon>
        <taxon>Alphaproteobacteria</taxon>
        <taxon>Hyphomicrobiales</taxon>
        <taxon>Phyllobacteriaceae</taxon>
        <taxon>Nitratireductor</taxon>
    </lineage>
</organism>
<gene>
    <name evidence="6" type="ORF">GCM10011385_36540</name>
</gene>
<dbReference type="Pfam" id="PF13458">
    <property type="entry name" value="Peripla_BP_6"/>
    <property type="match status" value="1"/>
</dbReference>
<dbReference type="InterPro" id="IPR028082">
    <property type="entry name" value="Peripla_BP_I"/>
</dbReference>
<dbReference type="PANTHER" id="PTHR30483:SF6">
    <property type="entry name" value="PERIPLASMIC BINDING PROTEIN OF ABC TRANSPORTER FOR NATURAL AMINO ACIDS"/>
    <property type="match status" value="1"/>
</dbReference>
<dbReference type="Gene3D" id="3.40.50.2300">
    <property type="match status" value="2"/>
</dbReference>
<dbReference type="SUPFAM" id="SSF53822">
    <property type="entry name" value="Periplasmic binding protein-like I"/>
    <property type="match status" value="1"/>
</dbReference>